<dbReference type="EMBL" id="LXWW01000445">
    <property type="protein sequence ID" value="OAO13204.1"/>
    <property type="molecule type" value="Genomic_DNA"/>
</dbReference>
<comment type="caution">
    <text evidence="1">The sequence shown here is derived from an EMBL/GenBank/DDBJ whole genome shotgun (WGS) entry which is preliminary data.</text>
</comment>
<name>A0A196SB18_BLAHN</name>
<gene>
    <name evidence="1" type="ORF">AV274_5097</name>
</gene>
<evidence type="ECO:0000313" key="2">
    <source>
        <dbReference type="Proteomes" id="UP000078348"/>
    </source>
</evidence>
<reference evidence="1 2" key="1">
    <citation type="submission" date="2016-05" db="EMBL/GenBank/DDBJ databases">
        <title>Nuclear genome of Blastocystis sp. subtype 1 NandII.</title>
        <authorList>
            <person name="Gentekaki E."/>
            <person name="Curtis B."/>
            <person name="Stairs C."/>
            <person name="Eme L."/>
            <person name="Herman E."/>
            <person name="Klimes V."/>
            <person name="Arias M.C."/>
            <person name="Elias M."/>
            <person name="Hilliou F."/>
            <person name="Klute M."/>
            <person name="Malik S.-B."/>
            <person name="Pightling A."/>
            <person name="Rachubinski R."/>
            <person name="Salas D."/>
            <person name="Schlacht A."/>
            <person name="Suga H."/>
            <person name="Archibald J."/>
            <person name="Ball S.G."/>
            <person name="Clark G."/>
            <person name="Dacks J."/>
            <person name="Van Der Giezen M."/>
            <person name="Tsaousis A."/>
            <person name="Roger A."/>
        </authorList>
    </citation>
    <scope>NUCLEOTIDE SEQUENCE [LARGE SCALE GENOMIC DNA]</scope>
    <source>
        <strain evidence="2">ATCC 50177 / NandII</strain>
    </source>
</reference>
<dbReference type="SUPFAM" id="SSF82185">
    <property type="entry name" value="Histone H3 K4-specific methyltransferase SET7/9 N-terminal domain"/>
    <property type="match status" value="1"/>
</dbReference>
<dbReference type="InterPro" id="IPR032675">
    <property type="entry name" value="LRR_dom_sf"/>
</dbReference>
<dbReference type="Gene3D" id="2.20.110.10">
    <property type="entry name" value="Histone H3 K4-specific methyltransferase SET7/9 N-terminal domain"/>
    <property type="match status" value="1"/>
</dbReference>
<dbReference type="Gene3D" id="3.80.10.10">
    <property type="entry name" value="Ribonuclease Inhibitor"/>
    <property type="match status" value="1"/>
</dbReference>
<dbReference type="OrthoDB" id="423343at2759"/>
<accession>A0A196SB18</accession>
<evidence type="ECO:0000313" key="1">
    <source>
        <dbReference type="EMBL" id="OAO13204.1"/>
    </source>
</evidence>
<organism evidence="1 2">
    <name type="scientific">Blastocystis sp. subtype 1 (strain ATCC 50177 / NandII)</name>
    <dbReference type="NCBI Taxonomy" id="478820"/>
    <lineage>
        <taxon>Eukaryota</taxon>
        <taxon>Sar</taxon>
        <taxon>Stramenopiles</taxon>
        <taxon>Bigyra</taxon>
        <taxon>Opalozoa</taxon>
        <taxon>Opalinata</taxon>
        <taxon>Blastocystidae</taxon>
        <taxon>Blastocystis</taxon>
    </lineage>
</organism>
<evidence type="ECO:0008006" key="3">
    <source>
        <dbReference type="Google" id="ProtNLM"/>
    </source>
</evidence>
<proteinExistence type="predicted"/>
<dbReference type="AlphaFoldDB" id="A0A196SB18"/>
<dbReference type="Proteomes" id="UP000078348">
    <property type="component" value="Unassembled WGS sequence"/>
</dbReference>
<sequence>MKSEVLARSVKMLKSQEVFDGVLEKWRQSAYVYLFHQDNVNWYYQGIVEKSSSLLIQWSVEKVIEVDTASHKLLIVNGEEVNGIEHNQVLDLSDDGERWEGDVLNNQPYGWGVLYDSDGEKKYEGFRIGEVNVCYGTRYYSDIQKPEYEGEWFEGNRWGRGIEYDRKGNTVYEGKWLNDGAINKRVVLTPDVQCIHFFVEELIVEDKSCNGKERKTLDFSLFPSIREVRVGDECFKYVDVVKLVGLKNLERVVIGSLSFRREMGYDTKHSFTLKDCENLKELKIGAFSFTDYSVCVIENVPSLELIEMGDLEEWSLNFCYASLKLNNLPKLTSLRFGVGVFA</sequence>
<protein>
    <recommendedName>
        <fullName evidence="3">MORN repeat protein</fullName>
    </recommendedName>
</protein>
<keyword evidence="2" id="KW-1185">Reference proteome</keyword>